<reference evidence="4 5" key="1">
    <citation type="journal article" date="2012" name="Science">
        <title>The Paleozoic origin of enzymatic lignin decomposition reconstructed from 31 fungal genomes.</title>
        <authorList>
            <person name="Floudas D."/>
            <person name="Binder M."/>
            <person name="Riley R."/>
            <person name="Barry K."/>
            <person name="Blanchette R.A."/>
            <person name="Henrissat B."/>
            <person name="Martinez A.T."/>
            <person name="Otillar R."/>
            <person name="Spatafora J.W."/>
            <person name="Yadav J.S."/>
            <person name="Aerts A."/>
            <person name="Benoit I."/>
            <person name="Boyd A."/>
            <person name="Carlson A."/>
            <person name="Copeland A."/>
            <person name="Coutinho P.M."/>
            <person name="de Vries R.P."/>
            <person name="Ferreira P."/>
            <person name="Findley K."/>
            <person name="Foster B."/>
            <person name="Gaskell J."/>
            <person name="Glotzer D."/>
            <person name="Gorecki P."/>
            <person name="Heitman J."/>
            <person name="Hesse C."/>
            <person name="Hori C."/>
            <person name="Igarashi K."/>
            <person name="Jurgens J.A."/>
            <person name="Kallen N."/>
            <person name="Kersten P."/>
            <person name="Kohler A."/>
            <person name="Kuees U."/>
            <person name="Kumar T.K.A."/>
            <person name="Kuo A."/>
            <person name="LaButti K."/>
            <person name="Larrondo L.F."/>
            <person name="Lindquist E."/>
            <person name="Ling A."/>
            <person name="Lombard V."/>
            <person name="Lucas S."/>
            <person name="Lundell T."/>
            <person name="Martin R."/>
            <person name="McLaughlin D.J."/>
            <person name="Morgenstern I."/>
            <person name="Morin E."/>
            <person name="Murat C."/>
            <person name="Nagy L.G."/>
            <person name="Nolan M."/>
            <person name="Ohm R.A."/>
            <person name="Patyshakuliyeva A."/>
            <person name="Rokas A."/>
            <person name="Ruiz-Duenas F.J."/>
            <person name="Sabat G."/>
            <person name="Salamov A."/>
            <person name="Samejima M."/>
            <person name="Schmutz J."/>
            <person name="Slot J.C."/>
            <person name="St John F."/>
            <person name="Stenlid J."/>
            <person name="Sun H."/>
            <person name="Sun S."/>
            <person name="Syed K."/>
            <person name="Tsang A."/>
            <person name="Wiebenga A."/>
            <person name="Young D."/>
            <person name="Pisabarro A."/>
            <person name="Eastwood D.C."/>
            <person name="Martin F."/>
            <person name="Cullen D."/>
            <person name="Grigoriev I.V."/>
            <person name="Hibbett D.S."/>
        </authorList>
    </citation>
    <scope>NUCLEOTIDE SEQUENCE</scope>
    <source>
        <strain evidence="5">FP-58527</strain>
    </source>
</reference>
<feature type="region of interest" description="Disordered" evidence="2">
    <location>
        <begin position="81"/>
        <end position="105"/>
    </location>
</feature>
<evidence type="ECO:0000256" key="1">
    <source>
        <dbReference type="ARBA" id="ARBA00022729"/>
    </source>
</evidence>
<dbReference type="Gene3D" id="2.40.40.10">
    <property type="entry name" value="RlpA-like domain"/>
    <property type="match status" value="1"/>
</dbReference>
<dbReference type="CDD" id="cd22191">
    <property type="entry name" value="DPBB_RlpA_EXP_N-like"/>
    <property type="match status" value="1"/>
</dbReference>
<evidence type="ECO:0008006" key="6">
    <source>
        <dbReference type="Google" id="ProtNLM"/>
    </source>
</evidence>
<dbReference type="InterPro" id="IPR051477">
    <property type="entry name" value="Expansin_CellWall"/>
</dbReference>
<gene>
    <name evidence="4" type="ORF">FOMPIDRAFT_54995</name>
</gene>
<dbReference type="SUPFAM" id="SSF50685">
    <property type="entry name" value="Barwin-like endoglucanases"/>
    <property type="match status" value="1"/>
</dbReference>
<dbReference type="Proteomes" id="UP000015241">
    <property type="component" value="Unassembled WGS sequence"/>
</dbReference>
<evidence type="ECO:0000256" key="3">
    <source>
        <dbReference type="SAM" id="SignalP"/>
    </source>
</evidence>
<protein>
    <recommendedName>
        <fullName evidence="6">RlpA-like protein double-psi beta-barrel domain-containing protein</fullName>
    </recommendedName>
</protein>
<sequence length="263" mass="28427">MPRLTFLAGVVLVSLGLVPLMTTSRAADISTSQSSLERRYSTSHSLGESYQFHPRDGWEAVNITNLQYKYSRSLADDLGDLDGPTIPRAHTKRTSKKVSKESTKKTPKAALKAAKTISTANSAGIGLLGSVKAVVDSMKAMGESEPVTITWYTGHDLLNPSCWSTTSWTPTDESMVSAVTLEGWTNRPQCFKFVELCNSPQKCVFVRVVDTCAGCAPGSKHVDLTKAAFSSLADLAEGVLTVQMRPASDPLEGWLENLWGPKA</sequence>
<accession>S8FWX9</accession>
<dbReference type="InParanoid" id="S8FWX9"/>
<feature type="signal peptide" evidence="3">
    <location>
        <begin position="1"/>
        <end position="26"/>
    </location>
</feature>
<dbReference type="HOGENOM" id="CLU_075893_0_0_1"/>
<dbReference type="PANTHER" id="PTHR31836:SF22">
    <property type="entry name" value="RLPA-LIKE PROTEIN DOUBLE-PSI BETA-BARREL DOMAIN-CONTAINING PROTEIN"/>
    <property type="match status" value="1"/>
</dbReference>
<keyword evidence="5" id="KW-1185">Reference proteome</keyword>
<organism evidence="4 5">
    <name type="scientific">Fomitopsis schrenkii</name>
    <name type="common">Brown rot fungus</name>
    <dbReference type="NCBI Taxonomy" id="2126942"/>
    <lineage>
        <taxon>Eukaryota</taxon>
        <taxon>Fungi</taxon>
        <taxon>Dikarya</taxon>
        <taxon>Basidiomycota</taxon>
        <taxon>Agaricomycotina</taxon>
        <taxon>Agaricomycetes</taxon>
        <taxon>Polyporales</taxon>
        <taxon>Fomitopsis</taxon>
    </lineage>
</organism>
<evidence type="ECO:0000313" key="5">
    <source>
        <dbReference type="Proteomes" id="UP000015241"/>
    </source>
</evidence>
<proteinExistence type="predicted"/>
<dbReference type="AlphaFoldDB" id="S8FWX9"/>
<dbReference type="EMBL" id="KE504133">
    <property type="protein sequence ID" value="EPT02740.1"/>
    <property type="molecule type" value="Genomic_DNA"/>
</dbReference>
<dbReference type="eggNOG" id="ENOG502S7JK">
    <property type="taxonomic scope" value="Eukaryota"/>
</dbReference>
<dbReference type="InterPro" id="IPR036908">
    <property type="entry name" value="RlpA-like_sf"/>
</dbReference>
<dbReference type="STRING" id="743788.S8FWX9"/>
<keyword evidence="1 3" id="KW-0732">Signal</keyword>
<evidence type="ECO:0000313" key="4">
    <source>
        <dbReference type="EMBL" id="EPT02740.1"/>
    </source>
</evidence>
<dbReference type="PANTHER" id="PTHR31836">
    <property type="match status" value="1"/>
</dbReference>
<evidence type="ECO:0000256" key="2">
    <source>
        <dbReference type="SAM" id="MobiDB-lite"/>
    </source>
</evidence>
<name>S8FWX9_FOMSC</name>
<dbReference type="OrthoDB" id="406505at2759"/>
<feature type="chain" id="PRO_5004564223" description="RlpA-like protein double-psi beta-barrel domain-containing protein" evidence="3">
    <location>
        <begin position="27"/>
        <end position="263"/>
    </location>
</feature>